<comment type="similarity">
    <text evidence="9">Belongs to the PPP phosphatase family.</text>
</comment>
<dbReference type="InterPro" id="IPR006186">
    <property type="entry name" value="Ser/Thr-sp_prot-phosphatase"/>
</dbReference>
<reference evidence="12" key="1">
    <citation type="submission" date="2021-02" db="EMBL/GenBank/DDBJ databases">
        <authorList>
            <person name="Dougan E. K."/>
            <person name="Rhodes N."/>
            <person name="Thang M."/>
            <person name="Chan C."/>
        </authorList>
    </citation>
    <scope>NUCLEOTIDE SEQUENCE</scope>
</reference>
<dbReference type="PANTHER" id="PTHR11668:SF300">
    <property type="entry name" value="SERINE_THREONINE-PROTEIN PHOSPHATASE"/>
    <property type="match status" value="1"/>
</dbReference>
<evidence type="ECO:0000256" key="9">
    <source>
        <dbReference type="RuleBase" id="RU004273"/>
    </source>
</evidence>
<dbReference type="GO" id="GO:0006418">
    <property type="term" value="P:tRNA aminoacylation for protein translation"/>
    <property type="evidence" value="ECO:0007669"/>
    <property type="project" value="InterPro"/>
</dbReference>
<evidence type="ECO:0000313" key="12">
    <source>
        <dbReference type="EMBL" id="CAE7623567.1"/>
    </source>
</evidence>
<keyword evidence="13" id="KW-1185">Reference proteome</keyword>
<dbReference type="Gene3D" id="3.30.70.330">
    <property type="match status" value="1"/>
</dbReference>
<protein>
    <recommendedName>
        <fullName evidence="9">Serine/threonine-protein phosphatase</fullName>
        <ecNumber evidence="9">3.1.3.16</ecNumber>
    </recommendedName>
</protein>
<dbReference type="SUPFAM" id="SSF54928">
    <property type="entry name" value="RNA-binding domain, RBD"/>
    <property type="match status" value="1"/>
</dbReference>
<dbReference type="EMBL" id="CAJNIZ010042335">
    <property type="protein sequence ID" value="CAE7623567.1"/>
    <property type="molecule type" value="Genomic_DNA"/>
</dbReference>
<dbReference type="Gene3D" id="1.20.120.1910">
    <property type="entry name" value="Cysteine-tRNA ligase, C-terminal anti-codon recognition domain"/>
    <property type="match status" value="1"/>
</dbReference>
<dbReference type="GO" id="GO:0005634">
    <property type="term" value="C:nucleus"/>
    <property type="evidence" value="ECO:0007669"/>
    <property type="project" value="TreeGrafter"/>
</dbReference>
<keyword evidence="5" id="KW-0464">Manganese</keyword>
<dbReference type="GO" id="GO:0005737">
    <property type="term" value="C:cytoplasm"/>
    <property type="evidence" value="ECO:0007669"/>
    <property type="project" value="TreeGrafter"/>
</dbReference>
<evidence type="ECO:0000256" key="10">
    <source>
        <dbReference type="SAM" id="MobiDB-lite"/>
    </source>
</evidence>
<comment type="catalytic activity">
    <reaction evidence="6">
        <text>O-phospho-L-seryl-[protein] + H2O = L-seryl-[protein] + phosphate</text>
        <dbReference type="Rhea" id="RHEA:20629"/>
        <dbReference type="Rhea" id="RHEA-COMP:9863"/>
        <dbReference type="Rhea" id="RHEA-COMP:11604"/>
        <dbReference type="ChEBI" id="CHEBI:15377"/>
        <dbReference type="ChEBI" id="CHEBI:29999"/>
        <dbReference type="ChEBI" id="CHEBI:43474"/>
        <dbReference type="ChEBI" id="CHEBI:83421"/>
        <dbReference type="EC" id="3.1.3.16"/>
    </reaction>
</comment>
<keyword evidence="2" id="KW-0479">Metal-binding</keyword>
<keyword evidence="4" id="KW-0904">Protein phosphatase</keyword>
<sequence length="1396" mass="154721">MMWQMSMSSPMPPVPGMPNMPMWPNPPPMVSPWLTVRVDGLKFEYQLTEDDVRKVFSRYGEVVTVKMDREGTTSQVQFAQPHQAMAAQHDLDKKQLQGMSGAFLTVEFAYPQGYTPVPPSPDPGLLQHMAASNPFMNPMMPGGAGYPVAPVAPTPTSPTPSPGGQPKKFTCKLEVGIENEGEFRVGSRVIQIARAIWQDPKFQEHGGKTRLRGKGIGGPHEGDEPLALCISCRDQTAFDKAVQYAETQLQKVHSDYKAFCQQHGKPVPDLEVKISKKGTFGPEVTKSVQPMNRGERPAGAPSDEEIERLIEERNDARKAANFKKADEVREHLKSRGVVLMDEKGAKGTFKGFLSLPFVTESTEKATLATDACRLFVAVAVPEVAHGFEVFSEQQLLVLDDPTRVIDFNNTEYGSTHVDDYWAKIDFNYSPLQGWNLFRHVHIGCFLVQWESPLAYAERIGESITATECVQFCNKSQAYLRLPMCRCGLNEALLPMIEVQGECPPTSWQVYREFDYRSSMSPSTYDVTRRLLYSIVTASSSAIRHVLRRNYIHAVNPLESRPQFDYDTRLDRMVFNAVWDFGKSRMVALSLSDWGGTLDFTVTFNSSPDPKHSDQIVANGQLVQDGLASVEGLGTVDILFGTYYTVVPASWVGATQVVHVVVAIDIDMRRVLTSVTMPVTMMNLQMNSLTHQLYGAGADLTDQYKYYQLCTASNLTQTVGGVTTVQIFVGCQLEELGGLPSEAHGHATVSYMYLQSAAIDHQYNYVRHSACKDYVLWKKDTATSQHLMLYPAGPAIPSHWDIEESLPDNAVFSSLIQTAPRFNAAGTKLFLSFDSATLRAWGAIPIDTNGDDIPDFYNEADKATRGPCENFIDRFTMILIPGSMCQWTTDADFYVEIQPASTIRPGDLARIKPGTVYRGQQTMSGVYQFSQPSSDFAVVPIPAPFFVHSSGRTDFEVEAPLDIPTPSVAVSAKKLGFRGAFTWALNSTTPEKWPAKLFEVVAAQVIRIPAYLMQGDTLCVAVSPLPVPPMVRPSTGARGRAVYVDSLQEAKGSCEIVRPFALEALETYIFTIAGQVNVSNGTADLVLENVVSAEVEVVLGDLTINYFGGTGFSSRRDRAIVVDFSETLDYSDPETGNLDVDSVLDSLLYVRKRYHDLLRIFDAIGYPPQANYLFLGDYVDRGKRSLETICLLFAYKIKFPENFFLLRGNHESPSICRIYGFYDEVKSRFNTKIWKGFCDVFNYMPACAIIADKVICMHGGLSQEMMDSSVDLRRKINEISRPADIPDSGFLCDLLWSDPSEATTGFGQNDRGVSVSFGAQIVQTFLRNHDLDLIVRAHQVVEDGYEFFSERGLVTIFSAPNYCGEFDNAAAVLSIDEDLTCAFSVLKPSVAAAAPGM</sequence>
<dbReference type="SMART" id="SM00360">
    <property type="entry name" value="RRM"/>
    <property type="match status" value="1"/>
</dbReference>
<proteinExistence type="inferred from homology"/>
<dbReference type="SUPFAM" id="SSF56300">
    <property type="entry name" value="Metallo-dependent phosphatases"/>
    <property type="match status" value="1"/>
</dbReference>
<evidence type="ECO:0000256" key="4">
    <source>
        <dbReference type="ARBA" id="ARBA00022912"/>
    </source>
</evidence>
<dbReference type="GO" id="GO:0004812">
    <property type="term" value="F:aminoacyl-tRNA ligase activity"/>
    <property type="evidence" value="ECO:0007669"/>
    <property type="project" value="InterPro"/>
</dbReference>
<feature type="region of interest" description="Disordered" evidence="10">
    <location>
        <begin position="281"/>
        <end position="302"/>
    </location>
</feature>
<dbReference type="SMART" id="SM00156">
    <property type="entry name" value="PP2Ac"/>
    <property type="match status" value="1"/>
</dbReference>
<dbReference type="InterPro" id="IPR035979">
    <property type="entry name" value="RBD_domain_sf"/>
</dbReference>
<dbReference type="GO" id="GO:0004722">
    <property type="term" value="F:protein serine/threonine phosphatase activity"/>
    <property type="evidence" value="ECO:0007669"/>
    <property type="project" value="UniProtKB-EC"/>
</dbReference>
<comment type="cofactor">
    <cofactor evidence="1">
        <name>Mn(2+)</name>
        <dbReference type="ChEBI" id="CHEBI:29035"/>
    </cofactor>
</comment>
<evidence type="ECO:0000256" key="8">
    <source>
        <dbReference type="PROSITE-ProRule" id="PRU00176"/>
    </source>
</evidence>
<dbReference type="GO" id="GO:0003723">
    <property type="term" value="F:RNA binding"/>
    <property type="evidence" value="ECO:0007669"/>
    <property type="project" value="UniProtKB-UniRule"/>
</dbReference>
<dbReference type="Proteomes" id="UP000649617">
    <property type="component" value="Unassembled WGS sequence"/>
</dbReference>
<dbReference type="EC" id="3.1.3.16" evidence="9"/>
<dbReference type="Pfam" id="PF23493">
    <property type="entry name" value="CysS_C"/>
    <property type="match status" value="1"/>
</dbReference>
<dbReference type="InterPro" id="IPR050341">
    <property type="entry name" value="PP1_catalytic_subunit"/>
</dbReference>
<dbReference type="FunFam" id="3.60.21.10:FF:000212">
    <property type="entry name" value="Serine/threonine-protein phosphatase"/>
    <property type="match status" value="1"/>
</dbReference>
<dbReference type="GO" id="GO:0046872">
    <property type="term" value="F:metal ion binding"/>
    <property type="evidence" value="ECO:0007669"/>
    <property type="project" value="UniProtKB-KW"/>
</dbReference>
<dbReference type="Pfam" id="PF00149">
    <property type="entry name" value="Metallophos"/>
    <property type="match status" value="1"/>
</dbReference>
<gene>
    <name evidence="12" type="primary">sds21</name>
    <name evidence="12" type="ORF">SPIL2461_LOCUS16322</name>
</gene>
<comment type="catalytic activity">
    <reaction evidence="7 9">
        <text>O-phospho-L-threonyl-[protein] + H2O = L-threonyl-[protein] + phosphate</text>
        <dbReference type="Rhea" id="RHEA:47004"/>
        <dbReference type="Rhea" id="RHEA-COMP:11060"/>
        <dbReference type="Rhea" id="RHEA-COMP:11605"/>
        <dbReference type="ChEBI" id="CHEBI:15377"/>
        <dbReference type="ChEBI" id="CHEBI:30013"/>
        <dbReference type="ChEBI" id="CHEBI:43474"/>
        <dbReference type="ChEBI" id="CHEBI:61977"/>
        <dbReference type="EC" id="3.1.3.16"/>
    </reaction>
</comment>
<dbReference type="PROSITE" id="PS00125">
    <property type="entry name" value="SER_THR_PHOSPHATASE"/>
    <property type="match status" value="1"/>
</dbReference>
<dbReference type="InterPro" id="IPR036612">
    <property type="entry name" value="KH_dom_type_1_sf"/>
</dbReference>
<evidence type="ECO:0000256" key="3">
    <source>
        <dbReference type="ARBA" id="ARBA00022801"/>
    </source>
</evidence>
<dbReference type="InterPro" id="IPR000504">
    <property type="entry name" value="RRM_dom"/>
</dbReference>
<organism evidence="12 13">
    <name type="scientific">Symbiodinium pilosum</name>
    <name type="common">Dinoflagellate</name>
    <dbReference type="NCBI Taxonomy" id="2952"/>
    <lineage>
        <taxon>Eukaryota</taxon>
        <taxon>Sar</taxon>
        <taxon>Alveolata</taxon>
        <taxon>Dinophyceae</taxon>
        <taxon>Suessiales</taxon>
        <taxon>Symbiodiniaceae</taxon>
        <taxon>Symbiodinium</taxon>
    </lineage>
</organism>
<dbReference type="SUPFAM" id="SSF47323">
    <property type="entry name" value="Anticodon-binding domain of a subclass of class I aminoacyl-tRNA synthetases"/>
    <property type="match status" value="1"/>
</dbReference>
<comment type="caution">
    <text evidence="12">The sequence shown here is derived from an EMBL/GenBank/DDBJ whole genome shotgun (WGS) entry which is preliminary data.</text>
</comment>
<dbReference type="Gene3D" id="3.60.21.10">
    <property type="match status" value="1"/>
</dbReference>
<name>A0A812VJ03_SYMPI</name>
<dbReference type="GO" id="GO:0005524">
    <property type="term" value="F:ATP binding"/>
    <property type="evidence" value="ECO:0007669"/>
    <property type="project" value="InterPro"/>
</dbReference>
<dbReference type="Gene3D" id="3.30.1370.10">
    <property type="entry name" value="K Homology domain, type 1"/>
    <property type="match status" value="1"/>
</dbReference>
<keyword evidence="3 9" id="KW-0378">Hydrolase</keyword>
<dbReference type="InterPro" id="IPR056411">
    <property type="entry name" value="CysS_C"/>
</dbReference>
<evidence type="ECO:0000256" key="6">
    <source>
        <dbReference type="ARBA" id="ARBA00047761"/>
    </source>
</evidence>
<dbReference type="PANTHER" id="PTHR11668">
    <property type="entry name" value="SERINE/THREONINE PROTEIN PHOSPHATASE"/>
    <property type="match status" value="1"/>
</dbReference>
<evidence type="ECO:0000256" key="7">
    <source>
        <dbReference type="ARBA" id="ARBA00048336"/>
    </source>
</evidence>
<accession>A0A812VJ03</accession>
<dbReference type="InterPro" id="IPR012677">
    <property type="entry name" value="Nucleotide-bd_a/b_plait_sf"/>
</dbReference>
<dbReference type="PROSITE" id="PS50102">
    <property type="entry name" value="RRM"/>
    <property type="match status" value="1"/>
</dbReference>
<dbReference type="InterPro" id="IPR009080">
    <property type="entry name" value="tRNAsynth_Ia_anticodon-bd"/>
</dbReference>
<evidence type="ECO:0000259" key="11">
    <source>
        <dbReference type="PROSITE" id="PS50102"/>
    </source>
</evidence>
<feature type="domain" description="RRM" evidence="11">
    <location>
        <begin position="34"/>
        <end position="111"/>
    </location>
</feature>
<evidence type="ECO:0000256" key="1">
    <source>
        <dbReference type="ARBA" id="ARBA00001936"/>
    </source>
</evidence>
<dbReference type="InterPro" id="IPR004843">
    <property type="entry name" value="Calcineurin-like_PHP"/>
</dbReference>
<keyword evidence="8" id="KW-0694">RNA-binding</keyword>
<evidence type="ECO:0000313" key="13">
    <source>
        <dbReference type="Proteomes" id="UP000649617"/>
    </source>
</evidence>
<dbReference type="OrthoDB" id="434669at2759"/>
<evidence type="ECO:0000256" key="2">
    <source>
        <dbReference type="ARBA" id="ARBA00022723"/>
    </source>
</evidence>
<evidence type="ECO:0000256" key="5">
    <source>
        <dbReference type="ARBA" id="ARBA00023211"/>
    </source>
</evidence>
<dbReference type="InterPro" id="IPR029052">
    <property type="entry name" value="Metallo-depent_PP-like"/>
</dbReference>
<dbReference type="PRINTS" id="PR00114">
    <property type="entry name" value="STPHPHTASE"/>
</dbReference>